<dbReference type="Pfam" id="PF01979">
    <property type="entry name" value="Amidohydro_1"/>
    <property type="match status" value="1"/>
</dbReference>
<dbReference type="EMBL" id="JBCAWK010000012">
    <property type="protein sequence ID" value="KAK8845279.1"/>
    <property type="molecule type" value="Genomic_DNA"/>
</dbReference>
<evidence type="ECO:0000313" key="3">
    <source>
        <dbReference type="EMBL" id="KAK8845279.1"/>
    </source>
</evidence>
<dbReference type="GO" id="GO:0005737">
    <property type="term" value="C:cytoplasm"/>
    <property type="evidence" value="ECO:0007669"/>
    <property type="project" value="TreeGrafter"/>
</dbReference>
<keyword evidence="4" id="KW-1185">Reference proteome</keyword>
<dbReference type="GO" id="GO:0004038">
    <property type="term" value="F:allantoinase activity"/>
    <property type="evidence" value="ECO:0007669"/>
    <property type="project" value="TreeGrafter"/>
</dbReference>
<feature type="domain" description="Amidohydrolase-related" evidence="2">
    <location>
        <begin position="427"/>
        <end position="512"/>
    </location>
</feature>
<evidence type="ECO:0000256" key="1">
    <source>
        <dbReference type="SAM" id="MobiDB-lite"/>
    </source>
</evidence>
<dbReference type="PANTHER" id="PTHR43668:SF5">
    <property type="entry name" value="AMIDOHYDROLASE 3 DOMAIN-CONTAINING PROTEIN"/>
    <property type="match status" value="1"/>
</dbReference>
<dbReference type="InterPro" id="IPR050138">
    <property type="entry name" value="DHOase/Allantoinase_Hydrolase"/>
</dbReference>
<dbReference type="KEGG" id="kne:92183250"/>
<dbReference type="RefSeq" id="XP_066800087.1">
    <property type="nucleotide sequence ID" value="XM_066949079.1"/>
</dbReference>
<dbReference type="Proteomes" id="UP001388673">
    <property type="component" value="Unassembled WGS sequence"/>
</dbReference>
<comment type="caution">
    <text evidence="3">The sequence shown here is derived from an EMBL/GenBank/DDBJ whole genome shotgun (WGS) entry which is preliminary data.</text>
</comment>
<accession>A0AAW0YUM0</accession>
<name>A0AAW0YUM0_9TREE</name>
<organism evidence="3 4">
    <name type="scientific">Kwoniella newhampshirensis</name>
    <dbReference type="NCBI Taxonomy" id="1651941"/>
    <lineage>
        <taxon>Eukaryota</taxon>
        <taxon>Fungi</taxon>
        <taxon>Dikarya</taxon>
        <taxon>Basidiomycota</taxon>
        <taxon>Agaricomycotina</taxon>
        <taxon>Tremellomycetes</taxon>
        <taxon>Tremellales</taxon>
        <taxon>Cryptococcaceae</taxon>
        <taxon>Kwoniella</taxon>
    </lineage>
</organism>
<gene>
    <name evidence="3" type="ORF">IAR55_005992</name>
</gene>
<dbReference type="AlphaFoldDB" id="A0AAW0YUM0"/>
<feature type="compositionally biased region" description="Basic and acidic residues" evidence="1">
    <location>
        <begin position="12"/>
        <end position="25"/>
    </location>
</feature>
<dbReference type="Gene3D" id="3.20.20.140">
    <property type="entry name" value="Metal-dependent hydrolases"/>
    <property type="match status" value="2"/>
</dbReference>
<feature type="region of interest" description="Disordered" evidence="1">
    <location>
        <begin position="1"/>
        <end position="25"/>
    </location>
</feature>
<dbReference type="InterPro" id="IPR006680">
    <property type="entry name" value="Amidohydro-rel"/>
</dbReference>
<dbReference type="GO" id="GO:0006145">
    <property type="term" value="P:purine nucleobase catabolic process"/>
    <property type="evidence" value="ECO:0007669"/>
    <property type="project" value="TreeGrafter"/>
</dbReference>
<evidence type="ECO:0000259" key="2">
    <source>
        <dbReference type="Pfam" id="PF01979"/>
    </source>
</evidence>
<dbReference type="SUPFAM" id="SSF51338">
    <property type="entry name" value="Composite domain of metallo-dependent hydrolases"/>
    <property type="match status" value="1"/>
</dbReference>
<evidence type="ECO:0000313" key="4">
    <source>
        <dbReference type="Proteomes" id="UP001388673"/>
    </source>
</evidence>
<protein>
    <recommendedName>
        <fullName evidence="2">Amidohydrolase-related domain-containing protein</fullName>
    </recommendedName>
</protein>
<dbReference type="SUPFAM" id="SSF51556">
    <property type="entry name" value="Metallo-dependent hydrolases"/>
    <property type="match status" value="1"/>
</dbReference>
<sequence>MGLQARFTPARASKDVERDVGLEHGDADKKRRSTYHLTPIRYTLTALLTCLIILKYYDYFPFPSKPLPGFVEDGIRQCKLIEHGPPVKKPFTSSRKVSDRYVPSTKAVWLKNATVWTGEKDGKEILRQVDVLLDGGMIRRIGKSSDTQKAETLSREIEEVDLKGLWVTPGIVDLHSHLGVSAIPALESYSDGNSFKGSVQPWLRSLDGFNTHDQAFKLSISGGITTMLVLPGSADAMGGQGFVFKPRPTKENTPSSMQLEPPFRKNAHDNETDGGWERVANNWIHLKDACGQNPSAVYRQTRMDTSWDFRRAYTEGKKLKEKQDRWCASPTAQTEPFPDDLQWAVLAEAIRGNVKVNTHCYEATDIDAFVRVSNEFKFPVAAFHHASEAWLVPEVIKSAYGPVPPAIAMFALFGRYKEESYRSSPFAPRILADAGLNVVMKSDHPQPIASRYLMFEAAQAHHYGLDSAQALGSVTTHSAKAMGMDHRVGYIREGYDADLVVWDSYPLSLGATPKQTYIDGIPQLVDQYVASKPKGQEPFASVDYHIEAQEAIDARGDQNLRAKRTVSNVVFTNVSHVYLPGLSEAASFGESTVVVEDGQIACIGKCNHSLANVDLVDLKGGSVYRGLITVGSSMGLAEIFLESETADGDAYDATIVAADIVNGAVVSAADGLLLGGKDEFGLSVLFSTSAPHSLVDGAILQEGSALVCRLDNERLSVSTKIAILRRLFLGKVGKDTDLGEVMRKVVSGEVADELAKENVGVIVNPARGQPDTWASRRALPGLPITNQSLPAYLASRGVLIGVGVDWSWKTTNTRLEAAWAHSDNPEVFTKEQAWDLASTNVRTLFGLDNQSPQEMGWAAYEGDPFTFSAKVKAVKPDGGNRVDLF</sequence>
<dbReference type="GeneID" id="92183250"/>
<dbReference type="PANTHER" id="PTHR43668">
    <property type="entry name" value="ALLANTOINASE"/>
    <property type="match status" value="1"/>
</dbReference>
<proteinExistence type="predicted"/>
<dbReference type="InterPro" id="IPR011059">
    <property type="entry name" value="Metal-dep_hydrolase_composite"/>
</dbReference>
<dbReference type="InterPro" id="IPR032466">
    <property type="entry name" value="Metal_Hydrolase"/>
</dbReference>
<reference evidence="3 4" key="1">
    <citation type="journal article" date="2024" name="bioRxiv">
        <title>Comparative genomics of Cryptococcus and Kwoniella reveals pathogenesis evolution and contrasting karyotype dynamics via intercentromeric recombination or chromosome fusion.</title>
        <authorList>
            <person name="Coelho M.A."/>
            <person name="David-Palma M."/>
            <person name="Shea T."/>
            <person name="Bowers K."/>
            <person name="McGinley-Smith S."/>
            <person name="Mohammad A.W."/>
            <person name="Gnirke A."/>
            <person name="Yurkov A.M."/>
            <person name="Nowrousian M."/>
            <person name="Sun S."/>
            <person name="Cuomo C.A."/>
            <person name="Heitman J."/>
        </authorList>
    </citation>
    <scope>NUCLEOTIDE SEQUENCE [LARGE SCALE GENOMIC DNA]</scope>
    <source>
        <strain evidence="3 4">CBS 13917</strain>
    </source>
</reference>